<dbReference type="OrthoDB" id="5398572at2759"/>
<dbReference type="OMA" id="QVCDDII"/>
<feature type="compositionally biased region" description="Low complexity" evidence="1">
    <location>
        <begin position="1"/>
        <end position="20"/>
    </location>
</feature>
<dbReference type="Proteomes" id="UP000001056">
    <property type="component" value="Unassembled WGS sequence"/>
</dbReference>
<dbReference type="AlphaFoldDB" id="Q2H458"/>
<feature type="compositionally biased region" description="Polar residues" evidence="1">
    <location>
        <begin position="81"/>
        <end position="107"/>
    </location>
</feature>
<protein>
    <recommendedName>
        <fullName evidence="4">Myb-like domain-containing protein</fullName>
    </recommendedName>
</protein>
<feature type="compositionally biased region" description="Basic and acidic residues" evidence="1">
    <location>
        <begin position="594"/>
        <end position="604"/>
    </location>
</feature>
<dbReference type="GeneID" id="4390864"/>
<evidence type="ECO:0008006" key="4">
    <source>
        <dbReference type="Google" id="ProtNLM"/>
    </source>
</evidence>
<dbReference type="InParanoid" id="Q2H458"/>
<name>Q2H458_CHAGB</name>
<dbReference type="STRING" id="306901.Q2H458"/>
<dbReference type="HOGENOM" id="CLU_353803_0_0_1"/>
<evidence type="ECO:0000313" key="3">
    <source>
        <dbReference type="Proteomes" id="UP000001056"/>
    </source>
</evidence>
<evidence type="ECO:0000256" key="1">
    <source>
        <dbReference type="SAM" id="MobiDB-lite"/>
    </source>
</evidence>
<accession>Q2H458</accession>
<sequence>MSQQQQPQEQQRAQGAQQLAHGMDPQLEDPISAVLYNEVIDPAISGSQDAGMNPPPVPSAKNLRGPAGPPFPHRNARRTSESTSIRSKAVTDTFSSQLEPPSQSTALQRPASGLVFGPPGSVTSGISSTNDTPSREAARARLMNAMLSRLFTATDDFFTQLSSEQVDQEIWDAEREGFKKAFDAYRTYYVRDDSDPVVNPAFVTEVMRLERASLPWYKVVRVVSAANLAMLFDSLTPRNHADPLSLPLLQALESDFPGSFIGEGSVNADNAMNQQIIEQTLMIRTQLTIHRLKELLKDGSAPFHPRLEVARIWCDGDVSPESIEAFLGNNNDGLQLKPIAPADSEVAALARDRNAIQTRFGSICKMLPDQEVNGDDLDLTFDRADLDVQPAFNMNSLRMLKQLEQQGGSVYGDSRKRQAPGQPSTVGDETAASAGQSAKRARRRKKNGVPEATMGPPSTAPQGTAPLAASGAVSQYPPLPGTQDEPDFDALSQRTREITAAARKVKEPQVRSGWVRRDIILLVKAVNTYQCKWSTIEKEIKAGTIPFERPRDQQALRDKARLLKQDFLNRTDTLLPRGFDLVVLGKKEKEAVKAVGKNPDRKEDDVDENGQPVNTEFREDMAAAPAALLEPLPPADVQPEQQQQQQQPEPEPQQEPQQAVPEQIAAVGRR</sequence>
<feature type="region of interest" description="Disordered" evidence="1">
    <location>
        <begin position="594"/>
        <end position="670"/>
    </location>
</feature>
<reference evidence="3" key="1">
    <citation type="journal article" date="2015" name="Genome Announc.">
        <title>Draft genome sequence of the cellulolytic fungus Chaetomium globosum.</title>
        <authorList>
            <person name="Cuomo C.A."/>
            <person name="Untereiner W.A."/>
            <person name="Ma L.-J."/>
            <person name="Grabherr M."/>
            <person name="Birren B.W."/>
        </authorList>
    </citation>
    <scope>NUCLEOTIDE SEQUENCE [LARGE SCALE GENOMIC DNA]</scope>
    <source>
        <strain evidence="3">ATCC 6205 / CBS 148.51 / DSM 1962 / NBRC 6347 / NRRL 1970</strain>
    </source>
</reference>
<proteinExistence type="predicted"/>
<feature type="compositionally biased region" description="Low complexity" evidence="1">
    <location>
        <begin position="637"/>
        <end position="663"/>
    </location>
</feature>
<evidence type="ECO:0000313" key="2">
    <source>
        <dbReference type="EMBL" id="EAQ89938.1"/>
    </source>
</evidence>
<dbReference type="VEuPathDB" id="FungiDB:CHGG_06557"/>
<organism evidence="2 3">
    <name type="scientific">Chaetomium globosum (strain ATCC 6205 / CBS 148.51 / DSM 1962 / NBRC 6347 / NRRL 1970)</name>
    <name type="common">Soil fungus</name>
    <dbReference type="NCBI Taxonomy" id="306901"/>
    <lineage>
        <taxon>Eukaryota</taxon>
        <taxon>Fungi</taxon>
        <taxon>Dikarya</taxon>
        <taxon>Ascomycota</taxon>
        <taxon>Pezizomycotina</taxon>
        <taxon>Sordariomycetes</taxon>
        <taxon>Sordariomycetidae</taxon>
        <taxon>Sordariales</taxon>
        <taxon>Chaetomiaceae</taxon>
        <taxon>Chaetomium</taxon>
    </lineage>
</organism>
<keyword evidence="3" id="KW-1185">Reference proteome</keyword>
<dbReference type="eggNOG" id="ENOG502SFIP">
    <property type="taxonomic scope" value="Eukaryota"/>
</dbReference>
<feature type="region of interest" description="Disordered" evidence="1">
    <location>
        <begin position="1"/>
        <end position="135"/>
    </location>
</feature>
<gene>
    <name evidence="2" type="ORF">CHGG_06557</name>
</gene>
<dbReference type="EMBL" id="CH408031">
    <property type="protein sequence ID" value="EAQ89938.1"/>
    <property type="molecule type" value="Genomic_DNA"/>
</dbReference>
<feature type="compositionally biased region" description="Polar residues" evidence="1">
    <location>
        <begin position="121"/>
        <end position="132"/>
    </location>
</feature>
<feature type="region of interest" description="Disordered" evidence="1">
    <location>
        <begin position="408"/>
        <end position="488"/>
    </location>
</feature>
<dbReference type="RefSeq" id="XP_001222652.1">
    <property type="nucleotide sequence ID" value="XM_001222651.1"/>
</dbReference>